<dbReference type="Ensembl" id="ENSVKKT00000022695.1">
    <property type="protein sequence ID" value="ENSVKKP00000022145.1"/>
    <property type="gene ID" value="ENSVKKG00000014781.1"/>
</dbReference>
<keyword evidence="3" id="KW-1185">Reference proteome</keyword>
<dbReference type="AlphaFoldDB" id="A0A8D2LIN7"/>
<evidence type="ECO:0008006" key="4">
    <source>
        <dbReference type="Google" id="ProtNLM"/>
    </source>
</evidence>
<dbReference type="Proteomes" id="UP000694545">
    <property type="component" value="Unplaced"/>
</dbReference>
<feature type="region of interest" description="Disordered" evidence="1">
    <location>
        <begin position="1"/>
        <end position="92"/>
    </location>
</feature>
<feature type="compositionally biased region" description="Acidic residues" evidence="1">
    <location>
        <begin position="73"/>
        <end position="82"/>
    </location>
</feature>
<dbReference type="OMA" id="KCCYRIA"/>
<proteinExistence type="predicted"/>
<dbReference type="PANTHER" id="PTHR48465">
    <property type="entry name" value="PROTEIN SSUH2 HOMOLOG"/>
    <property type="match status" value="1"/>
</dbReference>
<dbReference type="SUPFAM" id="SSF57938">
    <property type="entry name" value="DnaJ/Hsp40 cysteine-rich domain"/>
    <property type="match status" value="1"/>
</dbReference>
<evidence type="ECO:0000313" key="2">
    <source>
        <dbReference type="Ensembl" id="ENSVKKP00000022145.1"/>
    </source>
</evidence>
<dbReference type="RefSeq" id="XP_044307810.1">
    <property type="nucleotide sequence ID" value="XM_044451875.1"/>
</dbReference>
<reference evidence="2" key="1">
    <citation type="submission" date="2025-08" db="UniProtKB">
        <authorList>
            <consortium name="Ensembl"/>
        </authorList>
    </citation>
    <scope>IDENTIFICATION</scope>
</reference>
<gene>
    <name evidence="2" type="primary">LOC123034494</name>
</gene>
<evidence type="ECO:0000256" key="1">
    <source>
        <dbReference type="SAM" id="MobiDB-lite"/>
    </source>
</evidence>
<organism evidence="2 3">
    <name type="scientific">Varanus komodoensis</name>
    <name type="common">Komodo dragon</name>
    <dbReference type="NCBI Taxonomy" id="61221"/>
    <lineage>
        <taxon>Eukaryota</taxon>
        <taxon>Metazoa</taxon>
        <taxon>Chordata</taxon>
        <taxon>Craniata</taxon>
        <taxon>Vertebrata</taxon>
        <taxon>Euteleostomi</taxon>
        <taxon>Lepidosauria</taxon>
        <taxon>Squamata</taxon>
        <taxon>Bifurcata</taxon>
        <taxon>Unidentata</taxon>
        <taxon>Episquamata</taxon>
        <taxon>Toxicofera</taxon>
        <taxon>Anguimorpha</taxon>
        <taxon>Paleoanguimorpha</taxon>
        <taxon>Varanoidea</taxon>
        <taxon>Varanidae</taxon>
        <taxon>Varanus</taxon>
    </lineage>
</organism>
<dbReference type="GeneID" id="123034494"/>
<dbReference type="InterPro" id="IPR036410">
    <property type="entry name" value="HSP_DnaJ_Cys-rich_dom_sf"/>
</dbReference>
<dbReference type="InterPro" id="IPR052789">
    <property type="entry name" value="SSUH2_homolog"/>
</dbReference>
<dbReference type="PANTHER" id="PTHR48465:SF1">
    <property type="entry name" value="PROTEIN SSUH2 HOMOLOG"/>
    <property type="match status" value="1"/>
</dbReference>
<reference evidence="2" key="2">
    <citation type="submission" date="2025-09" db="UniProtKB">
        <authorList>
            <consortium name="Ensembl"/>
        </authorList>
    </citation>
    <scope>IDENTIFICATION</scope>
</reference>
<sequence>MEAELAIGEESCESNEMDLLHAPPAVAEDASTDSPPFEGASAPPYEPMENESIEESSTGDSVKEPLTGSSEQLSEEENEETPPDQRNWNIPSVSEDDVKKAFRRYAASKCCYRIAPAKHMNVQSITPLNIYRYRLETFTEMRETFLVSGVYNGEFIDSSASVPPPDRWEIMVDPPPLFTDCEMHLPVPHSYSVEICSNCKGRGTVLCQTCKGTGKKICSACDGTGTSLLADDNICLRCTGSGNIRCFSCHTTGWRKCCRCSGKGIVLFHTELTITWRNNILEHIADKDCGLPYYHFQDVAGKEIFCDEHTSVFPIVDFPEPSVDDYSRACIAQHKMQFSSQSLHRVVRQKQTVELVPTTKVEYEWKEKLYSFYIYGNENEVYTTDYPGKCCCSLM</sequence>
<evidence type="ECO:0000313" key="3">
    <source>
        <dbReference type="Proteomes" id="UP000694545"/>
    </source>
</evidence>
<protein>
    <recommendedName>
        <fullName evidence="4">Protein SSUH2 homolog</fullName>
    </recommendedName>
</protein>
<name>A0A8D2LIN7_VARKO</name>
<accession>A0A8D2LIN7</accession>